<feature type="domain" description="GST N-terminal" evidence="4">
    <location>
        <begin position="40"/>
        <end position="123"/>
    </location>
</feature>
<comment type="catalytic activity">
    <reaction evidence="3">
        <text>L-dehydroascorbate + 2 glutathione = glutathione disulfide + L-ascorbate</text>
        <dbReference type="Rhea" id="RHEA:24424"/>
        <dbReference type="ChEBI" id="CHEBI:38290"/>
        <dbReference type="ChEBI" id="CHEBI:57925"/>
        <dbReference type="ChEBI" id="CHEBI:58297"/>
        <dbReference type="ChEBI" id="CHEBI:58539"/>
        <dbReference type="EC" id="1.8.5.1"/>
    </reaction>
</comment>
<dbReference type="EMBL" id="HBFB01017404">
    <property type="protein sequence ID" value="CAD8680751.1"/>
    <property type="molecule type" value="Transcribed_RNA"/>
</dbReference>
<accession>A0A7S0RKS4</accession>
<evidence type="ECO:0000313" key="5">
    <source>
        <dbReference type="EMBL" id="CAD8680751.1"/>
    </source>
</evidence>
<sequence length="252" mass="27339">MLRAQVRTATINRVPASRRPLTIMAQAQKAPIYDLVLKAKAGEPFKLGDCPFCHRVLLTAAVKKFPVQATLVDFRNKPEWLLQPPPVGSGGKVPVLREPVSGLVMPDSDVIVEHLEKLYPEPSMRSDTPADLGSKLFPAFRGFLFAAAGSEEEAAKRGELEGELRALDAHLAQPGKGPLLGGAHISQSDAAIAPKLYHAKTALAHFKHYSFPSDLKALQKYMDAIAATPEWKATDYGTDAIIAGWTAHLAHH</sequence>
<evidence type="ECO:0000259" key="4">
    <source>
        <dbReference type="PROSITE" id="PS50404"/>
    </source>
</evidence>
<dbReference type="PANTHER" id="PTHR44420:SF2">
    <property type="entry name" value="GLUTATHIONE S-TRANSFERASE DHAR2-RELATED"/>
    <property type="match status" value="1"/>
</dbReference>
<dbReference type="GO" id="GO:0016740">
    <property type="term" value="F:transferase activity"/>
    <property type="evidence" value="ECO:0007669"/>
    <property type="project" value="UniProtKB-KW"/>
</dbReference>
<dbReference type="Pfam" id="PF13410">
    <property type="entry name" value="GST_C_2"/>
    <property type="match status" value="1"/>
</dbReference>
<dbReference type="GO" id="GO:0045174">
    <property type="term" value="F:glutathione dehydrogenase (ascorbate) activity"/>
    <property type="evidence" value="ECO:0007669"/>
    <property type="project" value="UniProtKB-EC"/>
</dbReference>
<dbReference type="SUPFAM" id="SSF52833">
    <property type="entry name" value="Thioredoxin-like"/>
    <property type="match status" value="1"/>
</dbReference>
<dbReference type="InterPro" id="IPR036249">
    <property type="entry name" value="Thioredoxin-like_sf"/>
</dbReference>
<evidence type="ECO:0000256" key="2">
    <source>
        <dbReference type="ARBA" id="ARBA00024194"/>
    </source>
</evidence>
<name>A0A7S0RKS4_9CHLO</name>
<evidence type="ECO:0000256" key="1">
    <source>
        <dbReference type="ARBA" id="ARBA00022679"/>
    </source>
</evidence>
<dbReference type="PANTHER" id="PTHR44420">
    <property type="entry name" value="GLUTATHIONE S-TRANSFERASE DHAR2-RELATED"/>
    <property type="match status" value="1"/>
</dbReference>
<dbReference type="InterPro" id="IPR004045">
    <property type="entry name" value="Glutathione_S-Trfase_N"/>
</dbReference>
<evidence type="ECO:0000256" key="3">
    <source>
        <dbReference type="ARBA" id="ARBA00049544"/>
    </source>
</evidence>
<dbReference type="AlphaFoldDB" id="A0A7S0RKS4"/>
<dbReference type="InterPro" id="IPR036282">
    <property type="entry name" value="Glutathione-S-Trfase_C_sf"/>
</dbReference>
<reference evidence="5" key="1">
    <citation type="submission" date="2021-01" db="EMBL/GenBank/DDBJ databases">
        <authorList>
            <person name="Corre E."/>
            <person name="Pelletier E."/>
            <person name="Niang G."/>
            <person name="Scheremetjew M."/>
            <person name="Finn R."/>
            <person name="Kale V."/>
            <person name="Holt S."/>
            <person name="Cochrane G."/>
            <person name="Meng A."/>
            <person name="Brown T."/>
            <person name="Cohen L."/>
        </authorList>
    </citation>
    <scope>NUCLEOTIDE SEQUENCE</scope>
    <source>
        <strain evidence="5">SAG 11-49</strain>
    </source>
</reference>
<dbReference type="PROSITE" id="PS50404">
    <property type="entry name" value="GST_NTER"/>
    <property type="match status" value="1"/>
</dbReference>
<gene>
    <name evidence="5" type="ORF">CLEI1391_LOCUS9756</name>
</gene>
<proteinExistence type="inferred from homology"/>
<keyword evidence="1" id="KW-0808">Transferase</keyword>
<dbReference type="InterPro" id="IPR044627">
    <property type="entry name" value="DHAR1/2/3/4"/>
</dbReference>
<dbReference type="Gene3D" id="1.20.1050.10">
    <property type="match status" value="1"/>
</dbReference>
<dbReference type="Pfam" id="PF13409">
    <property type="entry name" value="GST_N_2"/>
    <property type="match status" value="1"/>
</dbReference>
<dbReference type="GO" id="GO:0033355">
    <property type="term" value="P:ascorbate glutathione cycle"/>
    <property type="evidence" value="ECO:0007669"/>
    <property type="project" value="InterPro"/>
</dbReference>
<dbReference type="SUPFAM" id="SSF47616">
    <property type="entry name" value="GST C-terminal domain-like"/>
    <property type="match status" value="1"/>
</dbReference>
<comment type="similarity">
    <text evidence="2">Belongs to the GST superfamily. DHAR family.</text>
</comment>
<protein>
    <recommendedName>
        <fullName evidence="4">GST N-terminal domain-containing protein</fullName>
    </recommendedName>
</protein>
<dbReference type="Gene3D" id="3.40.30.10">
    <property type="entry name" value="Glutaredoxin"/>
    <property type="match status" value="1"/>
</dbReference>
<organism evidence="5">
    <name type="scientific">Chlamydomonas leiostraca</name>
    <dbReference type="NCBI Taxonomy" id="1034604"/>
    <lineage>
        <taxon>Eukaryota</taxon>
        <taxon>Viridiplantae</taxon>
        <taxon>Chlorophyta</taxon>
        <taxon>core chlorophytes</taxon>
        <taxon>Chlorophyceae</taxon>
        <taxon>CS clade</taxon>
        <taxon>Chlamydomonadales</taxon>
        <taxon>Chlamydomonadaceae</taxon>
        <taxon>Chlamydomonas</taxon>
    </lineage>
</organism>